<dbReference type="Proteomes" id="UP001459714">
    <property type="component" value="Unassembled WGS sequence"/>
</dbReference>
<sequence length="366" mass="42827">MSKLEKQMSLNKNNYNFYHVVQPIFELKQNKIIGYEFLLRSEQVHNPERLFEMAKSTKQLIKLDKYSIESVFRFVSERESDLTGLFLFINVFPSTILSSGMKEFLQTILLMTNLSPQQIVFEINESECEINLPVFKNAIGQLRKNGFLVALDDVGKGYSNMKTILEINPDIVKLDKYFSEGLSRTPNKQKVLKSMILLLDSSVILEGLETEEDLMSAKENGVTYGQGYFLGKPALLNTYIKKEEVVTVINENKLPKLKEEDRWNLLKQQFDLDPSNVMYKEIKESLNRILHYVYSYTDIKFIDFIDEKVLYGYIKYHISINFSIVDFMQVLKDIKNFIFFLENIKNRKAIPKVDFSTSNVRLWLRL</sequence>
<dbReference type="Gene3D" id="3.20.20.450">
    <property type="entry name" value="EAL domain"/>
    <property type="match status" value="1"/>
</dbReference>
<dbReference type="EMBL" id="JBBYAK010000001">
    <property type="protein sequence ID" value="MEL3956268.1"/>
    <property type="molecule type" value="Genomic_DNA"/>
</dbReference>
<keyword evidence="3" id="KW-1185">Reference proteome</keyword>
<organism evidence="2 3">
    <name type="scientific">Caldifermentibacillus hisashii</name>
    <dbReference type="NCBI Taxonomy" id="996558"/>
    <lineage>
        <taxon>Bacteria</taxon>
        <taxon>Bacillati</taxon>
        <taxon>Bacillota</taxon>
        <taxon>Bacilli</taxon>
        <taxon>Bacillales</taxon>
        <taxon>Bacillaceae</taxon>
        <taxon>Caldifermentibacillus</taxon>
    </lineage>
</organism>
<dbReference type="PANTHER" id="PTHR33121:SF76">
    <property type="entry name" value="SIGNALING PROTEIN"/>
    <property type="match status" value="1"/>
</dbReference>
<gene>
    <name evidence="2" type="ORF">NST17_03445</name>
</gene>
<dbReference type="RefSeq" id="WP_342019695.1">
    <property type="nucleotide sequence ID" value="NZ_JBBYAK010000001.1"/>
</dbReference>
<dbReference type="PANTHER" id="PTHR33121">
    <property type="entry name" value="CYCLIC DI-GMP PHOSPHODIESTERASE PDEF"/>
    <property type="match status" value="1"/>
</dbReference>
<dbReference type="InterPro" id="IPR035919">
    <property type="entry name" value="EAL_sf"/>
</dbReference>
<dbReference type="Pfam" id="PF00563">
    <property type="entry name" value="EAL"/>
    <property type="match status" value="1"/>
</dbReference>
<dbReference type="InterPro" id="IPR050706">
    <property type="entry name" value="Cyclic-di-GMP_PDE-like"/>
</dbReference>
<dbReference type="SUPFAM" id="SSF141868">
    <property type="entry name" value="EAL domain-like"/>
    <property type="match status" value="1"/>
</dbReference>
<dbReference type="SMART" id="SM00052">
    <property type="entry name" value="EAL"/>
    <property type="match status" value="1"/>
</dbReference>
<dbReference type="CDD" id="cd01948">
    <property type="entry name" value="EAL"/>
    <property type="match status" value="1"/>
</dbReference>
<feature type="domain" description="EAL" evidence="1">
    <location>
        <begin position="1"/>
        <end position="247"/>
    </location>
</feature>
<dbReference type="PROSITE" id="PS50883">
    <property type="entry name" value="EAL"/>
    <property type="match status" value="1"/>
</dbReference>
<evidence type="ECO:0000313" key="2">
    <source>
        <dbReference type="EMBL" id="MEL3956268.1"/>
    </source>
</evidence>
<name>A0ABU9JUS2_9BACI</name>
<comment type="caution">
    <text evidence="2">The sequence shown here is derived from an EMBL/GenBank/DDBJ whole genome shotgun (WGS) entry which is preliminary data.</text>
</comment>
<evidence type="ECO:0000259" key="1">
    <source>
        <dbReference type="PROSITE" id="PS50883"/>
    </source>
</evidence>
<protein>
    <submittedName>
        <fullName evidence="2">EAL domain-containing protein</fullName>
    </submittedName>
</protein>
<evidence type="ECO:0000313" key="3">
    <source>
        <dbReference type="Proteomes" id="UP001459714"/>
    </source>
</evidence>
<reference evidence="2 3" key="1">
    <citation type="submission" date="2024-03" db="EMBL/GenBank/DDBJ databases">
        <title>Bacilli Hybrid Assemblies.</title>
        <authorList>
            <person name="Kovac J."/>
        </authorList>
    </citation>
    <scope>NUCLEOTIDE SEQUENCE [LARGE SCALE GENOMIC DNA]</scope>
    <source>
        <strain evidence="2 3">FSL M8-0022</strain>
    </source>
</reference>
<accession>A0ABU9JUS2</accession>
<proteinExistence type="predicted"/>
<dbReference type="InterPro" id="IPR001633">
    <property type="entry name" value="EAL_dom"/>
</dbReference>